<feature type="domain" description="Ig-like" evidence="10">
    <location>
        <begin position="41"/>
        <end position="135"/>
    </location>
</feature>
<feature type="signal peptide" evidence="9">
    <location>
        <begin position="1"/>
        <end position="22"/>
    </location>
</feature>
<evidence type="ECO:0000313" key="12">
    <source>
        <dbReference type="EMBL" id="JAS28598.1"/>
    </source>
</evidence>
<keyword evidence="3 9" id="KW-0732">Signal</keyword>
<dbReference type="SMART" id="SM00408">
    <property type="entry name" value="IGc2"/>
    <property type="match status" value="3"/>
</dbReference>
<dbReference type="Pfam" id="PF00047">
    <property type="entry name" value="ig"/>
    <property type="match status" value="1"/>
</dbReference>
<proteinExistence type="predicted"/>
<dbReference type="InterPro" id="IPR013151">
    <property type="entry name" value="Immunoglobulin_dom"/>
</dbReference>
<evidence type="ECO:0000259" key="10">
    <source>
        <dbReference type="PROSITE" id="PS50835"/>
    </source>
</evidence>
<dbReference type="PANTHER" id="PTHR12231:SF105">
    <property type="entry name" value="LACHESIN-LIKE PROTEIN"/>
    <property type="match status" value="1"/>
</dbReference>
<sequence length="428" mass="47976">MTLRALLDRWWILLISFYFSTGKCYIELEPSRIITNSDVDPDFSGPINNVTVALGREAVLTCPVTDLAHYKVGWMKAEDQTILSLHTKVVTHNNRISVSHDNQLIWQLHIRQVRESDKGCYMCQINTSVMKKQLGCIDVQVPPDIIDDGTSSDVTVHEGENVTLVCKATGHPEPKIVWRREDGEHIMVKKPAKDIFKGDTLSLTKLERRQMGAYLCIASNEVPPAVSKRINLNINFAPKIKVPNQLLGAPLGTDVQLECYVEAYPNTINYWVKYNGHVILPGTKHIVLEERSSYKIHMKLIVKAFNESDLGIYLCTSSNSLGRDEGTIRLYEIKIPTTPPPTTTVTTHTTGVTRNEITSTEQSFRQTTKSTTVPKMFTVIDTSLNSVELSSNELTGSSSRRRSGISASQHHQPTILLIVTILFYAAIR</sequence>
<dbReference type="SUPFAM" id="SSF48726">
    <property type="entry name" value="Immunoglobulin"/>
    <property type="match status" value="3"/>
</dbReference>
<evidence type="ECO:0000256" key="5">
    <source>
        <dbReference type="ARBA" id="ARBA00023136"/>
    </source>
</evidence>
<keyword evidence="8" id="KW-0393">Immunoglobulin domain</keyword>
<reference evidence="11" key="1">
    <citation type="submission" date="2015-12" db="EMBL/GenBank/DDBJ databases">
        <title>De novo transcriptome assembly of four potential Pierce s Disease insect vectors from Arizona vineyards.</title>
        <authorList>
            <person name="Tassone E.E."/>
        </authorList>
    </citation>
    <scope>NUCLEOTIDE SEQUENCE</scope>
</reference>
<dbReference type="Gene3D" id="2.60.40.10">
    <property type="entry name" value="Immunoglobulins"/>
    <property type="match status" value="3"/>
</dbReference>
<evidence type="ECO:0000256" key="3">
    <source>
        <dbReference type="ARBA" id="ARBA00022729"/>
    </source>
</evidence>
<keyword evidence="2" id="KW-1003">Cell membrane</keyword>
<evidence type="ECO:0000313" key="11">
    <source>
        <dbReference type="EMBL" id="JAS23023.1"/>
    </source>
</evidence>
<feature type="domain" description="Ig-like" evidence="10">
    <location>
        <begin position="238"/>
        <end position="329"/>
    </location>
</feature>
<dbReference type="InterPro" id="IPR003599">
    <property type="entry name" value="Ig_sub"/>
</dbReference>
<evidence type="ECO:0000256" key="1">
    <source>
        <dbReference type="ARBA" id="ARBA00004236"/>
    </source>
</evidence>
<evidence type="ECO:0000256" key="4">
    <source>
        <dbReference type="ARBA" id="ARBA00022737"/>
    </source>
</evidence>
<dbReference type="InterPro" id="IPR007110">
    <property type="entry name" value="Ig-like_dom"/>
</dbReference>
<evidence type="ECO:0000256" key="6">
    <source>
        <dbReference type="ARBA" id="ARBA00023157"/>
    </source>
</evidence>
<protein>
    <recommendedName>
        <fullName evidence="10">Ig-like domain-containing protein</fullName>
    </recommendedName>
</protein>
<feature type="chain" id="PRO_5008581116" description="Ig-like domain-containing protein" evidence="9">
    <location>
        <begin position="23"/>
        <end position="428"/>
    </location>
</feature>
<dbReference type="GO" id="GO:0043005">
    <property type="term" value="C:neuron projection"/>
    <property type="evidence" value="ECO:0007669"/>
    <property type="project" value="TreeGrafter"/>
</dbReference>
<keyword evidence="6" id="KW-1015">Disulfide bond</keyword>
<keyword evidence="4" id="KW-0677">Repeat</keyword>
<comment type="subcellular location">
    <subcellularLocation>
        <location evidence="1">Cell membrane</location>
    </subcellularLocation>
</comment>
<evidence type="ECO:0000256" key="9">
    <source>
        <dbReference type="SAM" id="SignalP"/>
    </source>
</evidence>
<keyword evidence="5" id="KW-0472">Membrane</keyword>
<dbReference type="Pfam" id="PF13927">
    <property type="entry name" value="Ig_3"/>
    <property type="match status" value="2"/>
</dbReference>
<evidence type="ECO:0000256" key="2">
    <source>
        <dbReference type="ARBA" id="ARBA00022475"/>
    </source>
</evidence>
<organism evidence="11">
    <name type="scientific">Clastoptera arizonana</name>
    <name type="common">Arizona spittle bug</name>
    <dbReference type="NCBI Taxonomy" id="38151"/>
    <lineage>
        <taxon>Eukaryota</taxon>
        <taxon>Metazoa</taxon>
        <taxon>Ecdysozoa</taxon>
        <taxon>Arthropoda</taxon>
        <taxon>Hexapoda</taxon>
        <taxon>Insecta</taxon>
        <taxon>Pterygota</taxon>
        <taxon>Neoptera</taxon>
        <taxon>Paraneoptera</taxon>
        <taxon>Hemiptera</taxon>
        <taxon>Auchenorrhyncha</taxon>
        <taxon>Cercopoidea</taxon>
        <taxon>Clastopteridae</taxon>
        <taxon>Clastoptera</taxon>
    </lineage>
</organism>
<dbReference type="PROSITE" id="PS50835">
    <property type="entry name" value="IG_LIKE"/>
    <property type="match status" value="3"/>
</dbReference>
<dbReference type="InterPro" id="IPR051170">
    <property type="entry name" value="Neural/epithelial_adhesion"/>
</dbReference>
<dbReference type="EMBL" id="GEDC01008700">
    <property type="protein sequence ID" value="JAS28598.1"/>
    <property type="molecule type" value="Transcribed_RNA"/>
</dbReference>
<dbReference type="AlphaFoldDB" id="A0A1B6DBF6"/>
<gene>
    <name evidence="11" type="ORF">g.13586</name>
    <name evidence="12" type="ORF">g.13588</name>
</gene>
<evidence type="ECO:0000256" key="8">
    <source>
        <dbReference type="ARBA" id="ARBA00023319"/>
    </source>
</evidence>
<dbReference type="InterPro" id="IPR036179">
    <property type="entry name" value="Ig-like_dom_sf"/>
</dbReference>
<name>A0A1B6DBF6_9HEMI</name>
<dbReference type="FunFam" id="2.60.40.10:FF:000328">
    <property type="entry name" value="CLUMA_CG000981, isoform A"/>
    <property type="match status" value="1"/>
</dbReference>
<dbReference type="InterPro" id="IPR013783">
    <property type="entry name" value="Ig-like_fold"/>
</dbReference>
<dbReference type="PANTHER" id="PTHR12231">
    <property type="entry name" value="CTX-RELATED TYPE I TRANSMEMBRANE PROTEIN"/>
    <property type="match status" value="1"/>
</dbReference>
<evidence type="ECO:0000256" key="7">
    <source>
        <dbReference type="ARBA" id="ARBA00023180"/>
    </source>
</evidence>
<keyword evidence="7" id="KW-0325">Glycoprotein</keyword>
<dbReference type="GO" id="GO:0005886">
    <property type="term" value="C:plasma membrane"/>
    <property type="evidence" value="ECO:0007669"/>
    <property type="project" value="UniProtKB-SubCell"/>
</dbReference>
<accession>A0A1B6DBF6</accession>
<dbReference type="InterPro" id="IPR003598">
    <property type="entry name" value="Ig_sub2"/>
</dbReference>
<dbReference type="EMBL" id="GEDC01014275">
    <property type="protein sequence ID" value="JAS23023.1"/>
    <property type="molecule type" value="Transcribed_RNA"/>
</dbReference>
<dbReference type="SMART" id="SM00409">
    <property type="entry name" value="IG"/>
    <property type="match status" value="3"/>
</dbReference>
<feature type="domain" description="Ig-like" evidence="10">
    <location>
        <begin position="143"/>
        <end position="227"/>
    </location>
</feature>